<feature type="binding site" evidence="10">
    <location>
        <position position="169"/>
    </location>
    <ligand>
        <name>Zn(2+)</name>
        <dbReference type="ChEBI" id="CHEBI:29105"/>
        <note>catalytic</note>
    </ligand>
</feature>
<dbReference type="FunFam" id="2.60.210.10:FF:000009">
    <property type="entry name" value="Meprin A subunit"/>
    <property type="match status" value="1"/>
</dbReference>
<dbReference type="Pfam" id="PF00629">
    <property type="entry name" value="MAM"/>
    <property type="match status" value="1"/>
</dbReference>
<keyword evidence="5 10" id="KW-0862">Zinc</keyword>
<evidence type="ECO:0000256" key="6">
    <source>
        <dbReference type="ARBA" id="ARBA00023049"/>
    </source>
</evidence>
<dbReference type="InterPro" id="IPR000998">
    <property type="entry name" value="MAM_dom"/>
</dbReference>
<evidence type="ECO:0000259" key="15">
    <source>
        <dbReference type="PROSITE" id="PS51864"/>
    </source>
</evidence>
<evidence type="ECO:0000256" key="10">
    <source>
        <dbReference type="PROSITE-ProRule" id="PRU01211"/>
    </source>
</evidence>
<feature type="binding site" evidence="10">
    <location>
        <position position="165"/>
    </location>
    <ligand>
        <name>Zn(2+)</name>
        <dbReference type="ChEBI" id="CHEBI:29105"/>
        <note>catalytic</note>
    </ligand>
</feature>
<evidence type="ECO:0000256" key="12">
    <source>
        <dbReference type="SAM" id="MobiDB-lite"/>
    </source>
</evidence>
<feature type="region of interest" description="Disordered" evidence="12">
    <location>
        <begin position="647"/>
        <end position="666"/>
    </location>
</feature>
<keyword evidence="7" id="KW-0865">Zymogen</keyword>
<dbReference type="SUPFAM" id="SSF55486">
    <property type="entry name" value="Metalloproteases ('zincins'), catalytic domain"/>
    <property type="match status" value="1"/>
</dbReference>
<dbReference type="InterPro" id="IPR024079">
    <property type="entry name" value="MetalloPept_cat_dom_sf"/>
</dbReference>
<dbReference type="SMART" id="SM00235">
    <property type="entry name" value="ZnMc"/>
    <property type="match status" value="1"/>
</dbReference>
<dbReference type="SUPFAM" id="SSF49899">
    <property type="entry name" value="Concanavalin A-like lectins/glucanases"/>
    <property type="match status" value="1"/>
</dbReference>
<proteinExistence type="predicted"/>
<dbReference type="GO" id="GO:0008270">
    <property type="term" value="F:zinc ion binding"/>
    <property type="evidence" value="ECO:0007669"/>
    <property type="project" value="UniProtKB-UniRule"/>
</dbReference>
<keyword evidence="1 10" id="KW-0645">Protease</keyword>
<reference evidence="16" key="2">
    <citation type="submission" date="2025-08" db="UniProtKB">
        <authorList>
            <consortium name="Ensembl"/>
        </authorList>
    </citation>
    <scope>IDENTIFICATION</scope>
</reference>
<dbReference type="Gene3D" id="3.40.390.10">
    <property type="entry name" value="Collagenase (Catalytic Domain)"/>
    <property type="match status" value="1"/>
</dbReference>
<dbReference type="GO" id="GO:0016020">
    <property type="term" value="C:membrane"/>
    <property type="evidence" value="ECO:0007669"/>
    <property type="project" value="InterPro"/>
</dbReference>
<feature type="active site" evidence="10">
    <location>
        <position position="166"/>
    </location>
</feature>
<dbReference type="SUPFAM" id="SSF49599">
    <property type="entry name" value="TRAF domain-like"/>
    <property type="match status" value="1"/>
</dbReference>
<dbReference type="InterPro" id="IPR006026">
    <property type="entry name" value="Peptidase_Metallo"/>
</dbReference>
<evidence type="ECO:0000259" key="14">
    <source>
        <dbReference type="PROSITE" id="PS50060"/>
    </source>
</evidence>
<evidence type="ECO:0000256" key="13">
    <source>
        <dbReference type="SAM" id="Phobius"/>
    </source>
</evidence>
<dbReference type="Pfam" id="PF01400">
    <property type="entry name" value="Astacin"/>
    <property type="match status" value="1"/>
</dbReference>
<dbReference type="GO" id="GO:0004222">
    <property type="term" value="F:metalloendopeptidase activity"/>
    <property type="evidence" value="ECO:0007669"/>
    <property type="project" value="UniProtKB-UniRule"/>
</dbReference>
<reference evidence="16" key="3">
    <citation type="submission" date="2025-09" db="UniProtKB">
        <authorList>
            <consortium name="Ensembl"/>
        </authorList>
    </citation>
    <scope>IDENTIFICATION</scope>
</reference>
<feature type="domain" description="Peptidase M12A" evidence="15">
    <location>
        <begin position="76"/>
        <end position="269"/>
    </location>
</feature>
<keyword evidence="8" id="KW-1015">Disulfide bond</keyword>
<dbReference type="Proteomes" id="UP000472267">
    <property type="component" value="Chromosome 11"/>
</dbReference>
<dbReference type="InParanoid" id="A0A672FFU0"/>
<dbReference type="GO" id="GO:0006508">
    <property type="term" value="P:proteolysis"/>
    <property type="evidence" value="ECO:0007669"/>
    <property type="project" value="UniProtKB-KW"/>
</dbReference>
<evidence type="ECO:0000256" key="11">
    <source>
        <dbReference type="RuleBase" id="RU361183"/>
    </source>
</evidence>
<evidence type="ECO:0000256" key="1">
    <source>
        <dbReference type="ARBA" id="ARBA00022670"/>
    </source>
</evidence>
<dbReference type="InterPro" id="IPR002083">
    <property type="entry name" value="MATH/TRAF_dom"/>
</dbReference>
<comment type="cofactor">
    <cofactor evidence="10 11">
        <name>Zn(2+)</name>
        <dbReference type="ChEBI" id="CHEBI:29105"/>
    </cofactor>
    <text evidence="10 11">Binds 1 zinc ion per subunit.</text>
</comment>
<dbReference type="PANTHER" id="PTHR10127:SF903">
    <property type="entry name" value="MEPRIN A SUBUNIT"/>
    <property type="match status" value="1"/>
</dbReference>
<dbReference type="CDD" id="cd06263">
    <property type="entry name" value="MAM"/>
    <property type="match status" value="1"/>
</dbReference>
<organism evidence="16 17">
    <name type="scientific">Salarias fasciatus</name>
    <name type="common">Jewelled blenny</name>
    <name type="synonym">Blennius fasciatus</name>
    <dbReference type="NCBI Taxonomy" id="181472"/>
    <lineage>
        <taxon>Eukaryota</taxon>
        <taxon>Metazoa</taxon>
        <taxon>Chordata</taxon>
        <taxon>Craniata</taxon>
        <taxon>Vertebrata</taxon>
        <taxon>Euteleostomi</taxon>
        <taxon>Actinopterygii</taxon>
        <taxon>Neopterygii</taxon>
        <taxon>Teleostei</taxon>
        <taxon>Neoteleostei</taxon>
        <taxon>Acanthomorphata</taxon>
        <taxon>Ovalentaria</taxon>
        <taxon>Blenniimorphae</taxon>
        <taxon>Blenniiformes</taxon>
        <taxon>Blennioidei</taxon>
        <taxon>Blenniidae</taxon>
        <taxon>Salariinae</taxon>
        <taxon>Salarias</taxon>
    </lineage>
</organism>
<dbReference type="Ensembl" id="ENSSFAT00005004903.1">
    <property type="protein sequence ID" value="ENSSFAP00005004612.1"/>
    <property type="gene ID" value="ENSSFAG00005003038.1"/>
</dbReference>
<keyword evidence="17" id="KW-1185">Reference proteome</keyword>
<dbReference type="PRINTS" id="PR00480">
    <property type="entry name" value="ASTACIN"/>
</dbReference>
<evidence type="ECO:0000256" key="9">
    <source>
        <dbReference type="ARBA" id="ARBA00023180"/>
    </source>
</evidence>
<dbReference type="PANTHER" id="PTHR10127">
    <property type="entry name" value="DISCOIDIN, CUB, EGF, LAMININ , AND ZINC METALLOPROTEASE DOMAIN CONTAINING"/>
    <property type="match status" value="1"/>
</dbReference>
<dbReference type="AlphaFoldDB" id="A0A672FFU0"/>
<accession>A0A672FFU0</accession>
<keyword evidence="9" id="KW-0325">Glycoprotein</keyword>
<evidence type="ECO:0000256" key="3">
    <source>
        <dbReference type="ARBA" id="ARBA00022729"/>
    </source>
</evidence>
<keyword evidence="3" id="KW-0732">Signal</keyword>
<dbReference type="FunFam" id="3.40.390.10:FF:000015">
    <property type="entry name" value="Meprin A subunit"/>
    <property type="match status" value="1"/>
</dbReference>
<dbReference type="EC" id="3.4.24.-" evidence="11"/>
<name>A0A672FFU0_SALFA</name>
<dbReference type="PROSITE" id="PS50060">
    <property type="entry name" value="MAM_2"/>
    <property type="match status" value="1"/>
</dbReference>
<evidence type="ECO:0000256" key="4">
    <source>
        <dbReference type="ARBA" id="ARBA00022801"/>
    </source>
</evidence>
<comment type="caution">
    <text evidence="10">Lacks conserved residue(s) required for the propagation of feature annotation.</text>
</comment>
<dbReference type="InterPro" id="IPR008974">
    <property type="entry name" value="TRAF-like"/>
</dbReference>
<feature type="transmembrane region" description="Helical" evidence="13">
    <location>
        <begin position="675"/>
        <end position="699"/>
    </location>
</feature>
<keyword evidence="13" id="KW-0812">Transmembrane</keyword>
<feature type="binding site" evidence="10">
    <location>
        <position position="175"/>
    </location>
    <ligand>
        <name>Zn(2+)</name>
        <dbReference type="ChEBI" id="CHEBI:29105"/>
        <note>catalytic</note>
    </ligand>
</feature>
<protein>
    <recommendedName>
        <fullName evidence="11">Metalloendopeptidase</fullName>
        <ecNumber evidence="11">3.4.24.-</ecNumber>
    </recommendedName>
</protein>
<dbReference type="PROSITE" id="PS51864">
    <property type="entry name" value="ASTACIN"/>
    <property type="match status" value="1"/>
</dbReference>
<feature type="domain" description="MAM" evidence="14">
    <location>
        <begin position="276"/>
        <end position="449"/>
    </location>
</feature>
<evidence type="ECO:0000313" key="16">
    <source>
        <dbReference type="Ensembl" id="ENSSFAP00005004612.1"/>
    </source>
</evidence>
<dbReference type="SMART" id="SM00137">
    <property type="entry name" value="MAM"/>
    <property type="match status" value="1"/>
</dbReference>
<reference evidence="16" key="1">
    <citation type="submission" date="2019-06" db="EMBL/GenBank/DDBJ databases">
        <authorList>
            <consortium name="Wellcome Sanger Institute Data Sharing"/>
        </authorList>
    </citation>
    <scope>NUCLEOTIDE SEQUENCE [LARGE SCALE GENOMIC DNA]</scope>
</reference>
<dbReference type="InterPro" id="IPR013320">
    <property type="entry name" value="ConA-like_dom_sf"/>
</dbReference>
<evidence type="ECO:0000256" key="7">
    <source>
        <dbReference type="ARBA" id="ARBA00023145"/>
    </source>
</evidence>
<keyword evidence="4 10" id="KW-0378">Hydrolase</keyword>
<sequence length="700" mass="78103">MKLLSDIYSMFFFFSPESAIRMKGYIFLMMHLAVSSAISLQPAEPEVVDFGEDKDIADINKDSMKDDILELSTQRSATTRNILWTSPVPYDLDKGLGINAKGVVLKAFEQFRLKTCIDFKPKDSEEYYISVQKLGGCFSYIGRVLTDGQTLSIGQYCDEISTVEHEFLHALGFYHEQSRYDRDDHVRIITENILEGFEGNFEKVSSEQSTTQGVDYDYSSVMHYGKNAFTNGNGSTIVTLDPEFQDVIGQRLEMSPSDVLELNLLYECNSTVALNMFCGFSGTMCEMSRCSRGGIGWEMVTKARGGPSSDHTLLPGGSGDLGEGESHFMHVSTESGEDGDSALLETERMSPKRDCNVQCLQFYYYHSGNESDSLSIWMREFEDEEDAVGTAKMMAQITGSTTSQWKLHHVPLTASKHFQVEFQVLKGAGSSAGGFSIDDINLSEVQRPHVTMQVDNFEEVLQTSAYGTTVYSPRQYSAGGYAYRTAVRFFRSFVGLYVQLLSGDNDDTLEWPCPYRQATFKMLDQNPDIQMQMSKQRSITSDPEATSASGLYIWDNPRKNGTKILDENNEEAYAGPLIGLNYFSSLEQVQFREFLKGKTAIFTFSFEDLNPLFEDNVLPCPAGNTAANKHPVKVLNEGPCSRILQTTTMPPSETTHMRTTTPILPPPQTTEDRSIFGFCPGLVASPVLALLLALMLLLLP</sequence>
<keyword evidence="13" id="KW-0472">Membrane</keyword>
<keyword evidence="6 10" id="KW-0482">Metalloprotease</keyword>
<evidence type="ECO:0000256" key="5">
    <source>
        <dbReference type="ARBA" id="ARBA00022833"/>
    </source>
</evidence>
<dbReference type="InterPro" id="IPR001506">
    <property type="entry name" value="Peptidase_M12A"/>
</dbReference>
<dbReference type="Gene3D" id="2.60.210.10">
    <property type="entry name" value="Apoptosis, Tumor Necrosis Factor Receptor Associated Protein 2, Chain A"/>
    <property type="match status" value="1"/>
</dbReference>
<feature type="compositionally biased region" description="Polar residues" evidence="12">
    <location>
        <begin position="647"/>
        <end position="658"/>
    </location>
</feature>
<dbReference type="Pfam" id="PF22486">
    <property type="entry name" value="MATH_2"/>
    <property type="match status" value="1"/>
</dbReference>
<keyword evidence="13" id="KW-1133">Transmembrane helix</keyword>
<evidence type="ECO:0000256" key="8">
    <source>
        <dbReference type="ARBA" id="ARBA00023157"/>
    </source>
</evidence>
<keyword evidence="2 10" id="KW-0479">Metal-binding</keyword>
<evidence type="ECO:0000256" key="2">
    <source>
        <dbReference type="ARBA" id="ARBA00022723"/>
    </source>
</evidence>
<dbReference type="Gene3D" id="2.60.120.200">
    <property type="match status" value="1"/>
</dbReference>
<gene>
    <name evidence="16" type="primary">LOC115396899</name>
</gene>
<evidence type="ECO:0000313" key="17">
    <source>
        <dbReference type="Proteomes" id="UP000472267"/>
    </source>
</evidence>
<dbReference type="OMA" id="TCIDFKQ"/>